<gene>
    <name evidence="2" type="ORF">QBC32DRAFT_223613</name>
</gene>
<dbReference type="Proteomes" id="UP001303222">
    <property type="component" value="Unassembled WGS sequence"/>
</dbReference>
<feature type="region of interest" description="Disordered" evidence="1">
    <location>
        <begin position="363"/>
        <end position="412"/>
    </location>
</feature>
<dbReference type="EMBL" id="MU859322">
    <property type="protein sequence ID" value="KAK3947695.1"/>
    <property type="molecule type" value="Genomic_DNA"/>
</dbReference>
<feature type="compositionally biased region" description="Polar residues" evidence="1">
    <location>
        <begin position="496"/>
        <end position="505"/>
    </location>
</feature>
<feature type="region of interest" description="Disordered" evidence="1">
    <location>
        <begin position="426"/>
        <end position="505"/>
    </location>
</feature>
<proteinExistence type="predicted"/>
<feature type="compositionally biased region" description="Low complexity" evidence="1">
    <location>
        <begin position="467"/>
        <end position="481"/>
    </location>
</feature>
<sequence>SWVVRMKGWASPFTHGRRVASMLPAPSGSPVAWGNGRAGSRNSWQPGCLPTSVFRGFCPRPHKNLACIFPFASTTSTSTSNTPESGLANLSNTHWTNTSQGTLRPYEAAMPQPASMKKYLPDDAPWSKYHVKVLEGQCLKRGLYSIGTQKELVQRLEHYRETHPGQQRRNPWIPHFSPNYAALRARTRDETFRVARIQNLGDGTISFLLNKDGGPDDISVVFKTRPVCVCEDYLTVCVHIIYMLRYILNVPEPLRWQRSFLSSEWDEIYKRSHIIKSVAWPEQYRHALGICLICFRRGANDTRCGGCSAPLHNECVRIVNKMRRIDSDVCTVCLDKQRGERWTVATGCKEKVMVEAERALAAKKAKHAVTGEEADPEEDGDSSSEEDSSDEDPGEEAPGAEEQPSNAPGQAISQRDSLFSALIKQERHSPPAGQQIPSSSLRPQQQQPASSPIRRQQPSRAAKDIGLARQSLAAAAEAPSRSPRRSQGRTPARTLARSQTASARAQTITPVPVPVIPAHALFQIQQQQQQQIRQVLNSFEARRPQSAVRNALRAPPFSAPRAPPFAVAPLQDPVVQASATPEPNPAPPVEEPVAAAPVSIPEPGSAVPAAFPAHAPTTVSASAIPNKEKRKATKLARKLKSLARKSAYVREHADRELKRLAKKSKRLEKKAKALAKRNEASGDE</sequence>
<feature type="compositionally biased region" description="Polar residues" evidence="1">
    <location>
        <begin position="403"/>
        <end position="412"/>
    </location>
</feature>
<evidence type="ECO:0000256" key="1">
    <source>
        <dbReference type="SAM" id="MobiDB-lite"/>
    </source>
</evidence>
<name>A0AAN6NKT4_9PEZI</name>
<protein>
    <recommendedName>
        <fullName evidence="4">SWIM-type domain-containing protein</fullName>
    </recommendedName>
</protein>
<feature type="non-terminal residue" evidence="2">
    <location>
        <position position="1"/>
    </location>
</feature>
<reference evidence="2" key="1">
    <citation type="journal article" date="2023" name="Mol. Phylogenet. Evol.">
        <title>Genome-scale phylogeny and comparative genomics of the fungal order Sordariales.</title>
        <authorList>
            <person name="Hensen N."/>
            <person name="Bonometti L."/>
            <person name="Westerberg I."/>
            <person name="Brannstrom I.O."/>
            <person name="Guillou S."/>
            <person name="Cros-Aarteil S."/>
            <person name="Calhoun S."/>
            <person name="Haridas S."/>
            <person name="Kuo A."/>
            <person name="Mondo S."/>
            <person name="Pangilinan J."/>
            <person name="Riley R."/>
            <person name="LaButti K."/>
            <person name="Andreopoulos B."/>
            <person name="Lipzen A."/>
            <person name="Chen C."/>
            <person name="Yan M."/>
            <person name="Daum C."/>
            <person name="Ng V."/>
            <person name="Clum A."/>
            <person name="Steindorff A."/>
            <person name="Ohm R.A."/>
            <person name="Martin F."/>
            <person name="Silar P."/>
            <person name="Natvig D.O."/>
            <person name="Lalanne C."/>
            <person name="Gautier V."/>
            <person name="Ament-Velasquez S.L."/>
            <person name="Kruys A."/>
            <person name="Hutchinson M.I."/>
            <person name="Powell A.J."/>
            <person name="Barry K."/>
            <person name="Miller A.N."/>
            <person name="Grigoriev I.V."/>
            <person name="Debuchy R."/>
            <person name="Gladieux P."/>
            <person name="Hiltunen Thoren M."/>
            <person name="Johannesson H."/>
        </authorList>
    </citation>
    <scope>NUCLEOTIDE SEQUENCE</scope>
    <source>
        <strain evidence="2">CBS 626.80</strain>
    </source>
</reference>
<organism evidence="2 3">
    <name type="scientific">Pseudoneurospora amorphoporcata</name>
    <dbReference type="NCBI Taxonomy" id="241081"/>
    <lineage>
        <taxon>Eukaryota</taxon>
        <taxon>Fungi</taxon>
        <taxon>Dikarya</taxon>
        <taxon>Ascomycota</taxon>
        <taxon>Pezizomycotina</taxon>
        <taxon>Sordariomycetes</taxon>
        <taxon>Sordariomycetidae</taxon>
        <taxon>Sordariales</taxon>
        <taxon>Sordariaceae</taxon>
        <taxon>Pseudoneurospora</taxon>
    </lineage>
</organism>
<feature type="compositionally biased region" description="Acidic residues" evidence="1">
    <location>
        <begin position="372"/>
        <end position="399"/>
    </location>
</feature>
<feature type="compositionally biased region" description="Low complexity" evidence="1">
    <location>
        <begin position="434"/>
        <end position="460"/>
    </location>
</feature>
<accession>A0AAN6NKT4</accession>
<feature type="compositionally biased region" description="Basic residues" evidence="1">
    <location>
        <begin position="661"/>
        <end position="675"/>
    </location>
</feature>
<comment type="caution">
    <text evidence="2">The sequence shown here is derived from an EMBL/GenBank/DDBJ whole genome shotgun (WGS) entry which is preliminary data.</text>
</comment>
<reference evidence="2" key="2">
    <citation type="submission" date="2023-06" db="EMBL/GenBank/DDBJ databases">
        <authorList>
            <consortium name="Lawrence Berkeley National Laboratory"/>
            <person name="Mondo S.J."/>
            <person name="Hensen N."/>
            <person name="Bonometti L."/>
            <person name="Westerberg I."/>
            <person name="Brannstrom I.O."/>
            <person name="Guillou S."/>
            <person name="Cros-Aarteil S."/>
            <person name="Calhoun S."/>
            <person name="Haridas S."/>
            <person name="Kuo A."/>
            <person name="Pangilinan J."/>
            <person name="Riley R."/>
            <person name="Labutti K."/>
            <person name="Andreopoulos B."/>
            <person name="Lipzen A."/>
            <person name="Chen C."/>
            <person name="Yanf M."/>
            <person name="Daum C."/>
            <person name="Ng V."/>
            <person name="Clum A."/>
            <person name="Steindorff A."/>
            <person name="Ohm R."/>
            <person name="Martin F."/>
            <person name="Silar P."/>
            <person name="Natvig D."/>
            <person name="Lalanne C."/>
            <person name="Gautier V."/>
            <person name="Ament-Velasquez S.L."/>
            <person name="Kruys A."/>
            <person name="Hutchinson M.I."/>
            <person name="Powell A.J."/>
            <person name="Barry K."/>
            <person name="Miller A.N."/>
            <person name="Grigoriev I.V."/>
            <person name="Debuchy R."/>
            <person name="Gladieux P."/>
            <person name="Thoren M.H."/>
            <person name="Johannesson H."/>
        </authorList>
    </citation>
    <scope>NUCLEOTIDE SEQUENCE</scope>
    <source>
        <strain evidence="2">CBS 626.80</strain>
    </source>
</reference>
<evidence type="ECO:0008006" key="4">
    <source>
        <dbReference type="Google" id="ProtNLM"/>
    </source>
</evidence>
<evidence type="ECO:0000313" key="3">
    <source>
        <dbReference type="Proteomes" id="UP001303222"/>
    </source>
</evidence>
<dbReference type="AlphaFoldDB" id="A0AAN6NKT4"/>
<keyword evidence="3" id="KW-1185">Reference proteome</keyword>
<evidence type="ECO:0000313" key="2">
    <source>
        <dbReference type="EMBL" id="KAK3947695.1"/>
    </source>
</evidence>
<feature type="region of interest" description="Disordered" evidence="1">
    <location>
        <begin position="661"/>
        <end position="684"/>
    </location>
</feature>